<keyword evidence="5" id="KW-0406">Ion transport</keyword>
<keyword evidence="2" id="KW-0813">Transport</keyword>
<dbReference type="InterPro" id="IPR017927">
    <property type="entry name" value="FAD-bd_FR_type"/>
</dbReference>
<evidence type="ECO:0000256" key="2">
    <source>
        <dbReference type="ARBA" id="ARBA00022448"/>
    </source>
</evidence>
<feature type="compositionally biased region" description="Low complexity" evidence="8">
    <location>
        <begin position="530"/>
        <end position="544"/>
    </location>
</feature>
<dbReference type="Pfam" id="PF01794">
    <property type="entry name" value="Ferric_reduct"/>
    <property type="match status" value="1"/>
</dbReference>
<keyword evidence="7" id="KW-0325">Glycoprotein</keyword>
<evidence type="ECO:0000256" key="9">
    <source>
        <dbReference type="SAM" id="Phobius"/>
    </source>
</evidence>
<feature type="transmembrane region" description="Helical" evidence="9">
    <location>
        <begin position="298"/>
        <end position="315"/>
    </location>
</feature>
<evidence type="ECO:0000256" key="3">
    <source>
        <dbReference type="ARBA" id="ARBA00022692"/>
    </source>
</evidence>
<dbReference type="GO" id="GO:0005886">
    <property type="term" value="C:plasma membrane"/>
    <property type="evidence" value="ECO:0007669"/>
    <property type="project" value="TreeGrafter"/>
</dbReference>
<dbReference type="STRING" id="1448315.A0A319C2U8"/>
<feature type="transmembrane region" description="Helical" evidence="9">
    <location>
        <begin position="335"/>
        <end position="354"/>
    </location>
</feature>
<evidence type="ECO:0000256" key="7">
    <source>
        <dbReference type="ARBA" id="ARBA00023180"/>
    </source>
</evidence>
<feature type="transmembrane region" description="Helical" evidence="9">
    <location>
        <begin position="174"/>
        <end position="195"/>
    </location>
</feature>
<evidence type="ECO:0000313" key="12">
    <source>
        <dbReference type="EMBL" id="PYH78571.1"/>
    </source>
</evidence>
<dbReference type="SUPFAM" id="SSF52343">
    <property type="entry name" value="Ferredoxin reductase-like, C-terminal NADP-linked domain"/>
    <property type="match status" value="1"/>
</dbReference>
<keyword evidence="10" id="KW-0732">Signal</keyword>
<dbReference type="InterPro" id="IPR039261">
    <property type="entry name" value="FNR_nucleotide-bd"/>
</dbReference>
<feature type="transmembrane region" description="Helical" evidence="9">
    <location>
        <begin position="260"/>
        <end position="278"/>
    </location>
</feature>
<gene>
    <name evidence="12" type="ORF">BO82DRAFT_342131</name>
</gene>
<evidence type="ECO:0000256" key="8">
    <source>
        <dbReference type="SAM" id="MobiDB-lite"/>
    </source>
</evidence>
<dbReference type="InterPro" id="IPR051410">
    <property type="entry name" value="Ferric/Cupric_Reductase"/>
</dbReference>
<dbReference type="Gene3D" id="3.40.50.80">
    <property type="entry name" value="Nucleotide-binding domain of ferredoxin-NADP reductase (FNR) module"/>
    <property type="match status" value="1"/>
</dbReference>
<dbReference type="VEuPathDB" id="FungiDB:BO82DRAFT_342131"/>
<reference evidence="12 13" key="1">
    <citation type="submission" date="2016-12" db="EMBL/GenBank/DDBJ databases">
        <title>The genomes of Aspergillus section Nigri reveals drivers in fungal speciation.</title>
        <authorList>
            <consortium name="DOE Joint Genome Institute"/>
            <person name="Vesth T.C."/>
            <person name="Nybo J."/>
            <person name="Theobald S."/>
            <person name="Brandl J."/>
            <person name="Frisvad J.C."/>
            <person name="Nielsen K.F."/>
            <person name="Lyhne E.K."/>
            <person name="Kogle M.E."/>
            <person name="Kuo A."/>
            <person name="Riley R."/>
            <person name="Clum A."/>
            <person name="Nolan M."/>
            <person name="Lipzen A."/>
            <person name="Salamov A."/>
            <person name="Henrissat B."/>
            <person name="Wiebenga A."/>
            <person name="De Vries R.P."/>
            <person name="Grigoriev I.V."/>
            <person name="Mortensen U.H."/>
            <person name="Andersen M.R."/>
            <person name="Baker S.E."/>
        </authorList>
    </citation>
    <scope>NUCLEOTIDE SEQUENCE [LARGE SCALE GENOMIC DNA]</scope>
    <source>
        <strain evidence="12 13">CBS 121591</strain>
    </source>
</reference>
<dbReference type="PANTHER" id="PTHR32361:SF9">
    <property type="entry name" value="FERRIC REDUCTASE TRANSMEMBRANE COMPONENT 3-RELATED"/>
    <property type="match status" value="1"/>
</dbReference>
<feature type="transmembrane region" description="Helical" evidence="9">
    <location>
        <begin position="374"/>
        <end position="393"/>
    </location>
</feature>
<dbReference type="GO" id="GO:0015677">
    <property type="term" value="P:copper ion import"/>
    <property type="evidence" value="ECO:0007669"/>
    <property type="project" value="TreeGrafter"/>
</dbReference>
<keyword evidence="4 9" id="KW-1133">Transmembrane helix</keyword>
<dbReference type="AlphaFoldDB" id="A0A319C2U8"/>
<dbReference type="OrthoDB" id="167398at2759"/>
<evidence type="ECO:0000256" key="10">
    <source>
        <dbReference type="SAM" id="SignalP"/>
    </source>
</evidence>
<dbReference type="GO" id="GO:0006879">
    <property type="term" value="P:intracellular iron ion homeostasis"/>
    <property type="evidence" value="ECO:0007669"/>
    <property type="project" value="TreeGrafter"/>
</dbReference>
<feature type="transmembrane region" description="Helical" evidence="9">
    <location>
        <begin position="400"/>
        <end position="420"/>
    </location>
</feature>
<dbReference type="SFLD" id="SFLDG01168">
    <property type="entry name" value="Ferric_reductase_subgroup_(FRE"/>
    <property type="match status" value="1"/>
</dbReference>
<evidence type="ECO:0000256" key="5">
    <source>
        <dbReference type="ARBA" id="ARBA00023065"/>
    </source>
</evidence>
<sequence>MRITLAIVASCLSSHAVAKSFSPSNANQYCMYAIYESFSLFKWQENTNSTSAVSQSSTRSSAASECTNVLEVTSIYVSMREYCHGRAYTVGLDFWKSLCTNSGSALMDLDKIEAIATTKYIEQLPVFSPDAANLASISSAVLLDKSYYRRAVRSVTADETDDSRSLKIAWGIHGFWGSVILIGIISNFLTGLFYCRDAGRSQDPEKPRSQSRLRRLSPSNPISKVHQALNTHLILAPSLGTYHQRLLFGCKVPLRGQASVIFAFWALAVILACIRYDAYSDDPFNGTLAYQIWDTMGPRLGLLAFACLPWLWVFAGRNNVLIWATGWSFHTFNVFHRHLAMLTILYAIIHSISYTIKYLAYSPSKYTTDLETDWFRFGIVATVLMFLMIPFSCGALRKRFYEVFLIVHVLFGIVIVYALFRHMSKFGTEYTPHLWPVVAIWSFDRLVRILRLVVCNLSIYRSSSVHSPYQTTVTYHPSSDVLQIEIQPVTLPTSPRAGHYYYLYQPTTFRGWENHPFTTASVRYADRDSSSTSSLPGSTTPSRTSTKKEAAITTQSRPLAPPSLPASTPTLTFWVRPYTGWTHRLKSQAIAAGNTLHPTLVLEGPYGRSASTTLRTFDRIVMIMGGTGIGVATAYLQVMLSSPQGLEHPQIDLHWTVREPALVDQLYRAELGSYFQCPGVRMRFYCSRGLGDAVEGEGVLSGGYVDVEEGRAPIAQIVAQAGAEEGSVAVVVCGPAEMADLTRAAVLAARRGGAIGIEYFEEAYGW</sequence>
<evidence type="ECO:0000256" key="1">
    <source>
        <dbReference type="ARBA" id="ARBA00004141"/>
    </source>
</evidence>
<accession>A0A319C2U8</accession>
<dbReference type="CDD" id="cd06186">
    <property type="entry name" value="NOX_Duox_like_FAD_NADP"/>
    <property type="match status" value="1"/>
</dbReference>
<comment type="subcellular location">
    <subcellularLocation>
        <location evidence="1">Membrane</location>
        <topology evidence="1">Multi-pass membrane protein</topology>
    </subcellularLocation>
</comment>
<dbReference type="SFLD" id="SFLDS00052">
    <property type="entry name" value="Ferric_Reductase_Domain"/>
    <property type="match status" value="1"/>
</dbReference>
<keyword evidence="6 9" id="KW-0472">Membrane</keyword>
<dbReference type="EMBL" id="KZ821727">
    <property type="protein sequence ID" value="PYH78571.1"/>
    <property type="molecule type" value="Genomic_DNA"/>
</dbReference>
<evidence type="ECO:0000256" key="6">
    <source>
        <dbReference type="ARBA" id="ARBA00023136"/>
    </source>
</evidence>
<evidence type="ECO:0000259" key="11">
    <source>
        <dbReference type="PROSITE" id="PS51384"/>
    </source>
</evidence>
<dbReference type="GO" id="GO:0000293">
    <property type="term" value="F:ferric-chelate reductase activity"/>
    <property type="evidence" value="ECO:0007669"/>
    <property type="project" value="TreeGrafter"/>
</dbReference>
<feature type="region of interest" description="Disordered" evidence="8">
    <location>
        <begin position="527"/>
        <end position="564"/>
    </location>
</feature>
<keyword evidence="13" id="KW-1185">Reference proteome</keyword>
<dbReference type="PANTHER" id="PTHR32361">
    <property type="entry name" value="FERRIC/CUPRIC REDUCTASE TRANSMEMBRANE COMPONENT"/>
    <property type="match status" value="1"/>
</dbReference>
<evidence type="ECO:0000313" key="13">
    <source>
        <dbReference type="Proteomes" id="UP000248340"/>
    </source>
</evidence>
<dbReference type="InterPro" id="IPR013130">
    <property type="entry name" value="Fe3_Rdtase_TM_dom"/>
</dbReference>
<organism evidence="12 13">
    <name type="scientific">Aspergillus uvarum CBS 121591</name>
    <dbReference type="NCBI Taxonomy" id="1448315"/>
    <lineage>
        <taxon>Eukaryota</taxon>
        <taxon>Fungi</taxon>
        <taxon>Dikarya</taxon>
        <taxon>Ascomycota</taxon>
        <taxon>Pezizomycotina</taxon>
        <taxon>Eurotiomycetes</taxon>
        <taxon>Eurotiomycetidae</taxon>
        <taxon>Eurotiales</taxon>
        <taxon>Aspergillaceae</taxon>
        <taxon>Aspergillus</taxon>
        <taxon>Aspergillus subgen. Circumdati</taxon>
    </lineage>
</organism>
<feature type="domain" description="FAD-binding FR-type" evidence="11">
    <location>
        <begin position="439"/>
        <end position="612"/>
    </location>
</feature>
<name>A0A319C2U8_9EURO</name>
<dbReference type="PROSITE" id="PS51384">
    <property type="entry name" value="FAD_FR"/>
    <property type="match status" value="1"/>
</dbReference>
<proteinExistence type="predicted"/>
<dbReference type="GO" id="GO:0006826">
    <property type="term" value="P:iron ion transport"/>
    <property type="evidence" value="ECO:0007669"/>
    <property type="project" value="TreeGrafter"/>
</dbReference>
<dbReference type="RefSeq" id="XP_025488771.1">
    <property type="nucleotide sequence ID" value="XM_025633570.1"/>
</dbReference>
<keyword evidence="3 9" id="KW-0812">Transmembrane</keyword>
<evidence type="ECO:0000256" key="4">
    <source>
        <dbReference type="ARBA" id="ARBA00022989"/>
    </source>
</evidence>
<feature type="signal peptide" evidence="10">
    <location>
        <begin position="1"/>
        <end position="18"/>
    </location>
</feature>
<dbReference type="Proteomes" id="UP000248340">
    <property type="component" value="Unassembled WGS sequence"/>
</dbReference>
<feature type="chain" id="PRO_5016433333" description="FAD-binding FR-type domain-containing protein" evidence="10">
    <location>
        <begin position="19"/>
        <end position="766"/>
    </location>
</feature>
<dbReference type="GeneID" id="37136311"/>
<protein>
    <recommendedName>
        <fullName evidence="11">FAD-binding FR-type domain-containing protein</fullName>
    </recommendedName>
</protein>